<proteinExistence type="predicted"/>
<accession>A0AAD4IVW2</accession>
<organism evidence="2 3">
    <name type="scientific">Perilla frutescens var. hirtella</name>
    <name type="common">Perilla citriodora</name>
    <name type="synonym">Perilla setoyensis</name>
    <dbReference type="NCBI Taxonomy" id="608512"/>
    <lineage>
        <taxon>Eukaryota</taxon>
        <taxon>Viridiplantae</taxon>
        <taxon>Streptophyta</taxon>
        <taxon>Embryophyta</taxon>
        <taxon>Tracheophyta</taxon>
        <taxon>Spermatophyta</taxon>
        <taxon>Magnoliopsida</taxon>
        <taxon>eudicotyledons</taxon>
        <taxon>Gunneridae</taxon>
        <taxon>Pentapetalae</taxon>
        <taxon>asterids</taxon>
        <taxon>lamiids</taxon>
        <taxon>Lamiales</taxon>
        <taxon>Lamiaceae</taxon>
        <taxon>Nepetoideae</taxon>
        <taxon>Elsholtzieae</taxon>
        <taxon>Perilla</taxon>
    </lineage>
</organism>
<feature type="compositionally biased region" description="Low complexity" evidence="1">
    <location>
        <begin position="71"/>
        <end position="86"/>
    </location>
</feature>
<evidence type="ECO:0000313" key="3">
    <source>
        <dbReference type="Proteomes" id="UP001190926"/>
    </source>
</evidence>
<evidence type="ECO:0008006" key="4">
    <source>
        <dbReference type="Google" id="ProtNLM"/>
    </source>
</evidence>
<gene>
    <name evidence="2" type="ORF">C2S53_011259</name>
</gene>
<keyword evidence="3" id="KW-1185">Reference proteome</keyword>
<feature type="region of interest" description="Disordered" evidence="1">
    <location>
        <begin position="64"/>
        <end position="86"/>
    </location>
</feature>
<sequence>MPKLLADFLQEQQEPFALEVYLLERGYAKQYSSAKCVVPNCSDFLRAMFNQFIVANEARKKSKSRRESAGEDGFSSASSSESDVGGSHCSEAAIRRFVKCGNCFLEGEGEGEGEVDAANLKSKMIMRAEEDSKQLSPVSVLGETELDEDSSIHFKRYNFKARRGESSNSRSYYQYLINTTALQQRKQLLIDCTRLVIEECREKEKNRGDIKNILGGEDEWSVNFEQKKFEICVEIENLILENVINEIITLINS</sequence>
<evidence type="ECO:0000313" key="2">
    <source>
        <dbReference type="EMBL" id="KAH6822259.1"/>
    </source>
</evidence>
<dbReference type="PANTHER" id="PTHR37613:SF4">
    <property type="entry name" value="DUF4378 DOMAIN-CONTAINING PROTEIN"/>
    <property type="match status" value="1"/>
</dbReference>
<reference evidence="2 3" key="1">
    <citation type="journal article" date="2021" name="Nat. Commun.">
        <title>Incipient diploidization of the medicinal plant Perilla within 10,000 years.</title>
        <authorList>
            <person name="Zhang Y."/>
            <person name="Shen Q."/>
            <person name="Leng L."/>
            <person name="Zhang D."/>
            <person name="Chen S."/>
            <person name="Shi Y."/>
            <person name="Ning Z."/>
            <person name="Chen S."/>
        </authorList>
    </citation>
    <scope>NUCLEOTIDE SEQUENCE [LARGE SCALE GENOMIC DNA]</scope>
    <source>
        <strain evidence="3">cv. PC099</strain>
    </source>
</reference>
<name>A0AAD4IVW2_PERFH</name>
<comment type="caution">
    <text evidence="2">The sequence shown here is derived from an EMBL/GenBank/DDBJ whole genome shotgun (WGS) entry which is preliminary data.</text>
</comment>
<dbReference type="AlphaFoldDB" id="A0AAD4IVW2"/>
<protein>
    <recommendedName>
        <fullName evidence="4">DUF4378 domain-containing protein</fullName>
    </recommendedName>
</protein>
<evidence type="ECO:0000256" key="1">
    <source>
        <dbReference type="SAM" id="MobiDB-lite"/>
    </source>
</evidence>
<dbReference type="Proteomes" id="UP001190926">
    <property type="component" value="Unassembled WGS sequence"/>
</dbReference>
<dbReference type="EMBL" id="SDAM02001405">
    <property type="protein sequence ID" value="KAH6822259.1"/>
    <property type="molecule type" value="Genomic_DNA"/>
</dbReference>
<dbReference type="PANTHER" id="PTHR37613">
    <property type="entry name" value="DUF4378 DOMAIN PROTEIN"/>
    <property type="match status" value="1"/>
</dbReference>